<dbReference type="Proteomes" id="UP000783390">
    <property type="component" value="Unassembled WGS sequence"/>
</dbReference>
<dbReference type="RefSeq" id="WP_209795875.1">
    <property type="nucleotide sequence ID" value="NZ_JAGGJZ010000002.1"/>
</dbReference>
<evidence type="ECO:0000256" key="2">
    <source>
        <dbReference type="ARBA" id="ARBA00022692"/>
    </source>
</evidence>
<feature type="transmembrane region" description="Helical" evidence="5">
    <location>
        <begin position="111"/>
        <end position="128"/>
    </location>
</feature>
<feature type="transmembrane region" description="Helical" evidence="5">
    <location>
        <begin position="86"/>
        <end position="104"/>
    </location>
</feature>
<comment type="subcellular location">
    <subcellularLocation>
        <location evidence="1">Membrane</location>
        <topology evidence="1">Multi-pass membrane protein</topology>
    </subcellularLocation>
</comment>
<feature type="transmembrane region" description="Helical" evidence="5">
    <location>
        <begin position="63"/>
        <end position="80"/>
    </location>
</feature>
<evidence type="ECO:0000256" key="1">
    <source>
        <dbReference type="ARBA" id="ARBA00004141"/>
    </source>
</evidence>
<evidence type="ECO:0000256" key="4">
    <source>
        <dbReference type="ARBA" id="ARBA00023136"/>
    </source>
</evidence>
<feature type="transmembrane region" description="Helical" evidence="5">
    <location>
        <begin position="229"/>
        <end position="248"/>
    </location>
</feature>
<reference evidence="7 8" key="1">
    <citation type="submission" date="2021-03" db="EMBL/GenBank/DDBJ databases">
        <title>Genomic Encyclopedia of Type Strains, Phase IV (KMG-IV): sequencing the most valuable type-strain genomes for metagenomic binning, comparative biology and taxonomic classification.</title>
        <authorList>
            <person name="Goeker M."/>
        </authorList>
    </citation>
    <scope>NUCLEOTIDE SEQUENCE [LARGE SCALE GENOMIC DNA]</scope>
    <source>
        <strain evidence="7 8">DSM 3984</strain>
    </source>
</reference>
<dbReference type="EMBL" id="JAGGJZ010000002">
    <property type="protein sequence ID" value="MBP1889155.1"/>
    <property type="molecule type" value="Genomic_DNA"/>
</dbReference>
<feature type="transmembrane region" description="Helical" evidence="5">
    <location>
        <begin position="181"/>
        <end position="209"/>
    </location>
</feature>
<evidence type="ECO:0000259" key="6">
    <source>
        <dbReference type="Pfam" id="PF13515"/>
    </source>
</evidence>
<protein>
    <submittedName>
        <fullName evidence="7">Membrane protein YccC</fullName>
    </submittedName>
</protein>
<accession>A0ABS4EYT5</accession>
<keyword evidence="8" id="KW-1185">Reference proteome</keyword>
<dbReference type="InterPro" id="IPR049453">
    <property type="entry name" value="Memb_transporter_dom"/>
</dbReference>
<keyword evidence="2 5" id="KW-0812">Transmembrane</keyword>
<feature type="transmembrane region" description="Helical" evidence="5">
    <location>
        <begin position="12"/>
        <end position="33"/>
    </location>
</feature>
<gene>
    <name evidence="7" type="ORF">J2Z53_000736</name>
</gene>
<evidence type="ECO:0000256" key="3">
    <source>
        <dbReference type="ARBA" id="ARBA00022989"/>
    </source>
</evidence>
<keyword evidence="4 5" id="KW-0472">Membrane</keyword>
<evidence type="ECO:0000256" key="5">
    <source>
        <dbReference type="SAM" id="Phobius"/>
    </source>
</evidence>
<feature type="transmembrane region" description="Helical" evidence="5">
    <location>
        <begin position="39"/>
        <end position="56"/>
    </location>
</feature>
<feature type="transmembrane region" description="Helical" evidence="5">
    <location>
        <begin position="295"/>
        <end position="317"/>
    </location>
</feature>
<comment type="caution">
    <text evidence="7">The sequence shown here is derived from an EMBL/GenBank/DDBJ whole genome shotgun (WGS) entry which is preliminary data.</text>
</comment>
<sequence length="329" mass="36964">MDITKKIDSKKLIGNLIMIIGIIIFVSLFSKIFGPENTLVGVTIITAILMFNVMHLNLKFKDAILAIIVAFTGMGLTSYLSMINPFLGIPINFISVLIMAYIFSNKIEEKAYLPFLLCYVFLQGNPVTSEKLEIRILSLLIGGILVGVIYYFSHRKICHDDHRSIREMFSAKDKDPLQINFALRMAIGLTISMFIGGIFGFVKGMWISATVLSLTQPHYDQTKERVGERILGTIVGAILFIILFYFVVPKSMDSIVLLVLSYIYTFIKPYKIQMIFVTLNALAAAMILFDASVSVPMRIAFVLIGVLIAVVVNKLLYSRFEKSNIKIED</sequence>
<dbReference type="Pfam" id="PF13515">
    <property type="entry name" value="FUSC_2"/>
    <property type="match status" value="1"/>
</dbReference>
<keyword evidence="3 5" id="KW-1133">Transmembrane helix</keyword>
<name>A0ABS4EYT5_9CLOT</name>
<proteinExistence type="predicted"/>
<evidence type="ECO:0000313" key="8">
    <source>
        <dbReference type="Proteomes" id="UP000783390"/>
    </source>
</evidence>
<feature type="transmembrane region" description="Helical" evidence="5">
    <location>
        <begin position="134"/>
        <end position="153"/>
    </location>
</feature>
<feature type="domain" description="Integral membrane bound transporter" evidence="6">
    <location>
        <begin position="191"/>
        <end position="312"/>
    </location>
</feature>
<evidence type="ECO:0000313" key="7">
    <source>
        <dbReference type="EMBL" id="MBP1889155.1"/>
    </source>
</evidence>
<organism evidence="7 8">
    <name type="scientific">Clostridium moniliforme</name>
    <dbReference type="NCBI Taxonomy" id="39489"/>
    <lineage>
        <taxon>Bacteria</taxon>
        <taxon>Bacillati</taxon>
        <taxon>Bacillota</taxon>
        <taxon>Clostridia</taxon>
        <taxon>Eubacteriales</taxon>
        <taxon>Clostridiaceae</taxon>
        <taxon>Clostridium</taxon>
    </lineage>
</organism>